<dbReference type="Pfam" id="PF05345">
    <property type="entry name" value="He_PIG"/>
    <property type="match status" value="1"/>
</dbReference>
<dbReference type="SUPFAM" id="SSF49313">
    <property type="entry name" value="Cadherin-like"/>
    <property type="match status" value="1"/>
</dbReference>
<feature type="domain" description="CBM-cenC" evidence="2">
    <location>
        <begin position="185"/>
        <end position="296"/>
    </location>
</feature>
<evidence type="ECO:0000259" key="2">
    <source>
        <dbReference type="Pfam" id="PF02018"/>
    </source>
</evidence>
<dbReference type="Gene3D" id="2.60.120.260">
    <property type="entry name" value="Galactose-binding domain-like"/>
    <property type="match status" value="2"/>
</dbReference>
<sequence length="1093" mass="116137">MTSIRTHLAGTLVGLGICGIGLPVALAQSAGQGQVSVYANDLITDSGFESGALTAYKNSAYAVISTDAYSGGRSAKLARSGGWASVSQPVTGLVPGAAYTAVVMAKTSDAAMPLYFTSSQSPNGPDDTITMASNSWRTMSVDFTASFANEGKSYVYCSVYGTATGAGYCDDMHVYRVTPLPVADSGFETGTLNLWTYSAGAEIDSSIKHSGNYAAKIRSGALGWVSAGMAVKPRTSYIATAWLRTGGTATVALEASLTQSSGWISSPALASPKAGEWFKQTITFTTGDSDDNLHLYCGNSQLGGDVWCDDFQLRELVPNHQSGSASVQSAALTLKAGHLSLGVDASGTVVNLVDQRSKLNYVAPGKTAPLISLVIDGKRVAPSSVARHATDPEVWVFSNAEYDYVVHVRVHEKTGYAKLTLEYYRASRGDVQTVLWGPLASTIKGRVGDAVGHVQEGNFTLGLKPLNAKTEAGWPSDQTDVVGFADIVHPIFLQTYHAWAYQAAQETTWGSVLRAFTVDYTKPRTRTVFWPQYPEWGPPSTRQIPLDVDNANGDILYSTIALYGADSDSVMTTLSTIAKNEGLPYLTLNGQWHKVASGRSDSHLVFFDLGQSTMDTAVRVAKDMGLSRVYSLNGASGPWQSNGSYEFNSQFGSSDSAAATIIAGANAQGVSVGMHTLSNFIDNHDPLVTSSPPSPDLAIGPRASLTRPLNASSTTLYVTDNNLLDPNFRGKRLRVGNELLDVTGSTLKLGNEIQISGVTRGAFGSTAASHAANTQVSRLLVNEYGGFSGQLALNESIGRRIANLYNQAKVGYHSFDGLEEAGATGYGARGFAYHVNRGFVGNLASKDGVLTEASQLNTGIWDAITRISWGEVGKTSPEQRVRNRLFYTANLMPNMLGWISFDRNLTLPTLEQVQAEAAGADAGIGYQTWVANVGDSSWSNWPVFFAAVKEWEAARHSNAFSPWQKAEFLDLNKFWKLSKITSGSQWKLRQIQANGTAAGAEVTVSAPAAMVSNSPLPSAKVGAFYQTTLRANTPLISAWAVSAGSLPPGLSLNKDTGGLMGTPSTAGSYSFTVTATLPNATTQPTRNLTLVVQ</sequence>
<dbReference type="InterPro" id="IPR015919">
    <property type="entry name" value="Cadherin-like_sf"/>
</dbReference>
<dbReference type="EMBL" id="JBIGHZ010000003">
    <property type="protein sequence ID" value="MFG6448156.1"/>
    <property type="molecule type" value="Genomic_DNA"/>
</dbReference>
<comment type="caution">
    <text evidence="3">The sequence shown here is derived from an EMBL/GenBank/DDBJ whole genome shotgun (WGS) entry which is preliminary data.</text>
</comment>
<keyword evidence="4" id="KW-1185">Reference proteome</keyword>
<evidence type="ECO:0000313" key="3">
    <source>
        <dbReference type="EMBL" id="MFG6448156.1"/>
    </source>
</evidence>
<keyword evidence="1" id="KW-0378">Hydrolase</keyword>
<accession>A0ABW7FV10</accession>
<proteinExistence type="predicted"/>
<organism evidence="3 4">
    <name type="scientific">Roseateles rivi</name>
    <dbReference type="NCBI Taxonomy" id="3299028"/>
    <lineage>
        <taxon>Bacteria</taxon>
        <taxon>Pseudomonadati</taxon>
        <taxon>Pseudomonadota</taxon>
        <taxon>Betaproteobacteria</taxon>
        <taxon>Burkholderiales</taxon>
        <taxon>Sphaerotilaceae</taxon>
        <taxon>Roseateles</taxon>
    </lineage>
</organism>
<dbReference type="RefSeq" id="WP_394460167.1">
    <property type="nucleotide sequence ID" value="NZ_JBIGHZ010000003.1"/>
</dbReference>
<protein>
    <submittedName>
        <fullName evidence="3">Carbohydrate binding domain-containing protein</fullName>
    </submittedName>
</protein>
<name>A0ABW7FV10_9BURK</name>
<dbReference type="InterPro" id="IPR013783">
    <property type="entry name" value="Ig-like_fold"/>
</dbReference>
<dbReference type="InterPro" id="IPR003305">
    <property type="entry name" value="CenC_carb-bd"/>
</dbReference>
<dbReference type="Pfam" id="PF02018">
    <property type="entry name" value="CBM_4_9"/>
    <property type="match status" value="1"/>
</dbReference>
<dbReference type="Gene3D" id="2.60.40.10">
    <property type="entry name" value="Immunoglobulins"/>
    <property type="match status" value="1"/>
</dbReference>
<evidence type="ECO:0000313" key="4">
    <source>
        <dbReference type="Proteomes" id="UP001606099"/>
    </source>
</evidence>
<evidence type="ECO:0000256" key="1">
    <source>
        <dbReference type="ARBA" id="ARBA00022801"/>
    </source>
</evidence>
<reference evidence="3 4" key="1">
    <citation type="submission" date="2024-08" db="EMBL/GenBank/DDBJ databases">
        <authorList>
            <person name="Lu H."/>
        </authorList>
    </citation>
    <scope>NUCLEOTIDE SEQUENCE [LARGE SCALE GENOMIC DNA]</scope>
    <source>
        <strain evidence="3 4">BYS180W</strain>
    </source>
</reference>
<gene>
    <name evidence="3" type="ORF">ACG0Z6_07840</name>
</gene>
<dbReference type="Proteomes" id="UP001606099">
    <property type="component" value="Unassembled WGS sequence"/>
</dbReference>